<dbReference type="AlphaFoldDB" id="A0A2P2MXA7"/>
<reference evidence="1" key="1">
    <citation type="submission" date="2018-02" db="EMBL/GenBank/DDBJ databases">
        <title>Rhizophora mucronata_Transcriptome.</title>
        <authorList>
            <person name="Meera S.P."/>
            <person name="Sreeshan A."/>
            <person name="Augustine A."/>
        </authorList>
    </citation>
    <scope>NUCLEOTIDE SEQUENCE</scope>
    <source>
        <tissue evidence="1">Leaf</tissue>
    </source>
</reference>
<evidence type="ECO:0000313" key="1">
    <source>
        <dbReference type="EMBL" id="MBX34857.1"/>
    </source>
</evidence>
<organism evidence="1">
    <name type="scientific">Rhizophora mucronata</name>
    <name type="common">Asiatic mangrove</name>
    <dbReference type="NCBI Taxonomy" id="61149"/>
    <lineage>
        <taxon>Eukaryota</taxon>
        <taxon>Viridiplantae</taxon>
        <taxon>Streptophyta</taxon>
        <taxon>Embryophyta</taxon>
        <taxon>Tracheophyta</taxon>
        <taxon>Spermatophyta</taxon>
        <taxon>Magnoliopsida</taxon>
        <taxon>eudicotyledons</taxon>
        <taxon>Gunneridae</taxon>
        <taxon>Pentapetalae</taxon>
        <taxon>rosids</taxon>
        <taxon>fabids</taxon>
        <taxon>Malpighiales</taxon>
        <taxon>Rhizophoraceae</taxon>
        <taxon>Rhizophora</taxon>
    </lineage>
</organism>
<accession>A0A2P2MXA7</accession>
<name>A0A2P2MXA7_RHIMU</name>
<protein>
    <submittedName>
        <fullName evidence="1">Uncharacterized protein</fullName>
    </submittedName>
</protein>
<sequence>MQQVEWLEFLFLMHPNPLYCHQVHLLKKKKSERERMKRENKFLCRLLMKC</sequence>
<dbReference type="EMBL" id="GGEC01054373">
    <property type="protein sequence ID" value="MBX34857.1"/>
    <property type="molecule type" value="Transcribed_RNA"/>
</dbReference>
<proteinExistence type="predicted"/>